<dbReference type="AlphaFoldDB" id="A0A7R8WHB5"/>
<dbReference type="GO" id="GO:0050750">
    <property type="term" value="F:low-density lipoprotein particle receptor binding"/>
    <property type="evidence" value="ECO:0007669"/>
    <property type="project" value="InterPro"/>
</dbReference>
<proteinExistence type="predicted"/>
<accession>A0A7R8WHB5</accession>
<organism evidence="2">
    <name type="scientific">Cyprideis torosa</name>
    <dbReference type="NCBI Taxonomy" id="163714"/>
    <lineage>
        <taxon>Eukaryota</taxon>
        <taxon>Metazoa</taxon>
        <taxon>Ecdysozoa</taxon>
        <taxon>Arthropoda</taxon>
        <taxon>Crustacea</taxon>
        <taxon>Oligostraca</taxon>
        <taxon>Ostracoda</taxon>
        <taxon>Podocopa</taxon>
        <taxon>Podocopida</taxon>
        <taxon>Cytherocopina</taxon>
        <taxon>Cytheroidea</taxon>
        <taxon>Cytherideidae</taxon>
        <taxon>Cyprideis</taxon>
    </lineage>
</organism>
<dbReference type="EMBL" id="OB661693">
    <property type="protein sequence ID" value="CAD7228764.1"/>
    <property type="molecule type" value="Genomic_DNA"/>
</dbReference>
<dbReference type="GO" id="GO:0005783">
    <property type="term" value="C:endoplasmic reticulum"/>
    <property type="evidence" value="ECO:0007669"/>
    <property type="project" value="InterPro"/>
</dbReference>
<dbReference type="Pfam" id="PF06401">
    <property type="entry name" value="Alpha-2-MRAP_C"/>
    <property type="match status" value="1"/>
</dbReference>
<feature type="domain" description="Alpha-2-macroglobulin RAP C-terminal" evidence="1">
    <location>
        <begin position="76"/>
        <end position="119"/>
    </location>
</feature>
<name>A0A7R8WHB5_9CRUS</name>
<dbReference type="InterPro" id="IPR010483">
    <property type="entry name" value="Alpha_2_MRAP_C"/>
</dbReference>
<evidence type="ECO:0000313" key="2">
    <source>
        <dbReference type="EMBL" id="CAD7228764.1"/>
    </source>
</evidence>
<dbReference type="GO" id="GO:0008201">
    <property type="term" value="F:heparin binding"/>
    <property type="evidence" value="ECO:0007669"/>
    <property type="project" value="InterPro"/>
</dbReference>
<gene>
    <name evidence="2" type="ORF">CTOB1V02_LOCUS6642</name>
</gene>
<sequence length="145" mass="16177">MLGGGMHGLDMDRKKFYCRNLIEPHPSACHRASSNGSNEENYGADQIPTMVQPTLHTASGTMYKMSAILLKKSVAAEHGKFGQEELALLHEEFEHQQTKLDLYHSLLDGNSQAVDDQAIQELLENDVFMADYGPKDTEAKENLIK</sequence>
<dbReference type="Gene3D" id="1.20.81.10">
    <property type="entry name" value="RAP domain"/>
    <property type="match status" value="1"/>
</dbReference>
<dbReference type="SUPFAM" id="SSF47045">
    <property type="entry name" value="RAP domain-like"/>
    <property type="match status" value="1"/>
</dbReference>
<protein>
    <recommendedName>
        <fullName evidence="1">Alpha-2-macroglobulin RAP C-terminal domain-containing protein</fullName>
    </recommendedName>
</protein>
<evidence type="ECO:0000259" key="1">
    <source>
        <dbReference type="Pfam" id="PF06401"/>
    </source>
</evidence>
<reference evidence="2" key="1">
    <citation type="submission" date="2020-11" db="EMBL/GenBank/DDBJ databases">
        <authorList>
            <person name="Tran Van P."/>
        </authorList>
    </citation>
    <scope>NUCLEOTIDE SEQUENCE</scope>
</reference>
<dbReference type="InterPro" id="IPR036744">
    <property type="entry name" value="RAP_sf"/>
</dbReference>